<protein>
    <recommendedName>
        <fullName evidence="12">AI-2E family transporter</fullName>
    </recommendedName>
</protein>
<dbReference type="RefSeq" id="WP_342036895.1">
    <property type="nucleotide sequence ID" value="NZ_BAABBK010000001.1"/>
</dbReference>
<sequence length="513" mass="52640">MSENENTPSPNRLRAAWASHRRGHADAQPTSDEGHAGEIDPVEIAHSRIESASEPYVSPGLRVAAAWSWRSIVVLVAIGVAFWLLAKVWHVLLPVLIALLLTALLAPLTGWMTKKGMPRVLATIIAFFGFIIVVAGLFTLVGQQIYSGMPDLVGQVMTGFSSISSWLAHNPFGLDSTTISGYIDDGVKSATDFLQNNSSQLLGGAWEATSSVGSFLAGLLLCLFTTFFFLYDGKRIFRWVMNLLPVPAQPVAIGAAQRGWTTLTQYVRVQILVAAVDAIGIGIGAAILGIPLVIPLTLLVFLASFIPIVGAIASGVVAVVVALVSNGFVAALIMLAVVIGVQQLEGHVLQPFLMGKAVSVHPLAVVLAVAAGGFLYGIVGALFAVPAVAVINTVVSYIVHANGPRGGGPLDEAEPDTEAEAVLETAKDKLAEAIDDAGADHSAAHAAGGDSSSADGAGDSAGANAAGDSADAAGAKGVQPPGASGTSGTGTSGDSDTPKESDAPEGKEPPQGR</sequence>
<evidence type="ECO:0008006" key="12">
    <source>
        <dbReference type="Google" id="ProtNLM"/>
    </source>
</evidence>
<organism evidence="10 11">
    <name type="scientific">Brevibacterium ammoniilyticum</name>
    <dbReference type="NCBI Taxonomy" id="1046555"/>
    <lineage>
        <taxon>Bacteria</taxon>
        <taxon>Bacillati</taxon>
        <taxon>Actinomycetota</taxon>
        <taxon>Actinomycetes</taxon>
        <taxon>Micrococcales</taxon>
        <taxon>Brevibacteriaceae</taxon>
        <taxon>Brevibacterium</taxon>
    </lineage>
</organism>
<feature type="transmembrane region" description="Helical" evidence="9">
    <location>
        <begin position="212"/>
        <end position="231"/>
    </location>
</feature>
<feature type="compositionally biased region" description="Basic and acidic residues" evidence="8">
    <location>
        <begin position="496"/>
        <end position="513"/>
    </location>
</feature>
<feature type="transmembrane region" description="Helical" evidence="9">
    <location>
        <begin position="120"/>
        <end position="141"/>
    </location>
</feature>
<feature type="compositionally biased region" description="Polar residues" evidence="8">
    <location>
        <begin position="1"/>
        <end position="10"/>
    </location>
</feature>
<evidence type="ECO:0000256" key="2">
    <source>
        <dbReference type="ARBA" id="ARBA00009773"/>
    </source>
</evidence>
<evidence type="ECO:0000256" key="8">
    <source>
        <dbReference type="SAM" id="MobiDB-lite"/>
    </source>
</evidence>
<comment type="subcellular location">
    <subcellularLocation>
        <location evidence="1">Cell membrane</location>
        <topology evidence="1">Multi-pass membrane protein</topology>
    </subcellularLocation>
</comment>
<keyword evidence="5 9" id="KW-0812">Transmembrane</keyword>
<feature type="transmembrane region" description="Helical" evidence="9">
    <location>
        <begin position="300"/>
        <end position="321"/>
    </location>
</feature>
<reference evidence="10 11" key="1">
    <citation type="submission" date="2024-02" db="EMBL/GenBank/DDBJ databases">
        <title>Characterization of antibiotic resistant novel bacterial strains and their environmental applications.</title>
        <authorList>
            <person name="Manzoor S."/>
            <person name="Abbas S."/>
            <person name="Arshad M."/>
            <person name="Li W.J."/>
            <person name="Ahmed I."/>
        </authorList>
    </citation>
    <scope>NUCLEOTIDE SEQUENCE [LARGE SCALE GENOMIC DNA]</scope>
    <source>
        <strain evidence="10 11">KACC 15558</strain>
    </source>
</reference>
<evidence type="ECO:0000313" key="11">
    <source>
        <dbReference type="Proteomes" id="UP001498935"/>
    </source>
</evidence>
<feature type="transmembrane region" description="Helical" evidence="9">
    <location>
        <begin position="271"/>
        <end position="294"/>
    </location>
</feature>
<keyword evidence="3" id="KW-0813">Transport</keyword>
<evidence type="ECO:0000256" key="4">
    <source>
        <dbReference type="ARBA" id="ARBA00022475"/>
    </source>
</evidence>
<evidence type="ECO:0000256" key="6">
    <source>
        <dbReference type="ARBA" id="ARBA00022989"/>
    </source>
</evidence>
<evidence type="ECO:0000256" key="9">
    <source>
        <dbReference type="SAM" id="Phobius"/>
    </source>
</evidence>
<feature type="transmembrane region" description="Helical" evidence="9">
    <location>
        <begin position="91"/>
        <end position="108"/>
    </location>
</feature>
<evidence type="ECO:0000256" key="5">
    <source>
        <dbReference type="ARBA" id="ARBA00022692"/>
    </source>
</evidence>
<keyword evidence="11" id="KW-1185">Reference proteome</keyword>
<dbReference type="Proteomes" id="UP001498935">
    <property type="component" value="Unassembled WGS sequence"/>
</dbReference>
<evidence type="ECO:0000256" key="7">
    <source>
        <dbReference type="ARBA" id="ARBA00023136"/>
    </source>
</evidence>
<comment type="similarity">
    <text evidence="2">Belongs to the autoinducer-2 exporter (AI-2E) (TC 2.A.86) family.</text>
</comment>
<dbReference type="PANTHER" id="PTHR21716:SF53">
    <property type="entry name" value="PERMEASE PERM-RELATED"/>
    <property type="match status" value="1"/>
</dbReference>
<feature type="region of interest" description="Disordered" evidence="8">
    <location>
        <begin position="439"/>
        <end position="513"/>
    </location>
</feature>
<feature type="transmembrane region" description="Helical" evidence="9">
    <location>
        <begin position="364"/>
        <end position="395"/>
    </location>
</feature>
<dbReference type="EMBL" id="BAABNP010000001">
    <property type="protein sequence ID" value="GAA5339180.1"/>
    <property type="molecule type" value="Genomic_DNA"/>
</dbReference>
<feature type="transmembrane region" description="Helical" evidence="9">
    <location>
        <begin position="67"/>
        <end position="85"/>
    </location>
</feature>
<evidence type="ECO:0000256" key="1">
    <source>
        <dbReference type="ARBA" id="ARBA00004651"/>
    </source>
</evidence>
<accession>A0ABP9TVN2</accession>
<comment type="caution">
    <text evidence="10">The sequence shown here is derived from an EMBL/GenBank/DDBJ whole genome shotgun (WGS) entry which is preliminary data.</text>
</comment>
<dbReference type="PANTHER" id="PTHR21716">
    <property type="entry name" value="TRANSMEMBRANE PROTEIN"/>
    <property type="match status" value="1"/>
</dbReference>
<keyword evidence="6 9" id="KW-1133">Transmembrane helix</keyword>
<evidence type="ECO:0000256" key="3">
    <source>
        <dbReference type="ARBA" id="ARBA00022448"/>
    </source>
</evidence>
<proteinExistence type="inferred from homology"/>
<gene>
    <name evidence="10" type="ORF">KACC15558_02200</name>
</gene>
<dbReference type="Pfam" id="PF01594">
    <property type="entry name" value="AI-2E_transport"/>
    <property type="match status" value="1"/>
</dbReference>
<evidence type="ECO:0000313" key="10">
    <source>
        <dbReference type="EMBL" id="GAA5339180.1"/>
    </source>
</evidence>
<name>A0ABP9TVN2_9MICO</name>
<feature type="region of interest" description="Disordered" evidence="8">
    <location>
        <begin position="1"/>
        <end position="37"/>
    </location>
</feature>
<keyword evidence="4" id="KW-1003">Cell membrane</keyword>
<keyword evidence="7 9" id="KW-0472">Membrane</keyword>
<feature type="compositionally biased region" description="Low complexity" evidence="8">
    <location>
        <begin position="444"/>
        <end position="475"/>
    </location>
</feature>
<dbReference type="InterPro" id="IPR002549">
    <property type="entry name" value="AI-2E-like"/>
</dbReference>
<feature type="transmembrane region" description="Helical" evidence="9">
    <location>
        <begin position="328"/>
        <end position="344"/>
    </location>
</feature>